<reference evidence="3" key="1">
    <citation type="submission" date="2016-10" db="EMBL/GenBank/DDBJ databases">
        <authorList>
            <person name="Varghese N."/>
            <person name="Submissions S."/>
        </authorList>
    </citation>
    <scope>NUCLEOTIDE SEQUENCE [LARGE SCALE GENOMIC DNA]</scope>
    <source>
        <strain evidence="3">GAS232</strain>
    </source>
</reference>
<gene>
    <name evidence="2" type="ORF">SAMN05444167_3930</name>
</gene>
<dbReference type="AlphaFoldDB" id="A0A1G7QMX9"/>
<dbReference type="Proteomes" id="UP000182427">
    <property type="component" value="Chromosome I"/>
</dbReference>
<feature type="compositionally biased region" description="Basic residues" evidence="1">
    <location>
        <begin position="1"/>
        <end position="13"/>
    </location>
</feature>
<proteinExistence type="predicted"/>
<evidence type="ECO:0000256" key="1">
    <source>
        <dbReference type="SAM" id="MobiDB-lite"/>
    </source>
</evidence>
<dbReference type="InterPro" id="IPR029063">
    <property type="entry name" value="SAM-dependent_MTases_sf"/>
</dbReference>
<keyword evidence="3" id="KW-1185">Reference proteome</keyword>
<dbReference type="OrthoDB" id="9780095at2"/>
<name>A0A1G7QMX9_9BACT</name>
<dbReference type="RefSeq" id="WP_083346644.1">
    <property type="nucleotide sequence ID" value="NZ_LT629690.1"/>
</dbReference>
<dbReference type="SUPFAM" id="SSF53335">
    <property type="entry name" value="S-adenosyl-L-methionine-dependent methyltransferases"/>
    <property type="match status" value="1"/>
</dbReference>
<organism evidence="2 3">
    <name type="scientific">Terriglobus roseus</name>
    <dbReference type="NCBI Taxonomy" id="392734"/>
    <lineage>
        <taxon>Bacteria</taxon>
        <taxon>Pseudomonadati</taxon>
        <taxon>Acidobacteriota</taxon>
        <taxon>Terriglobia</taxon>
        <taxon>Terriglobales</taxon>
        <taxon>Acidobacteriaceae</taxon>
        <taxon>Terriglobus</taxon>
    </lineage>
</organism>
<dbReference type="Gene3D" id="3.40.50.150">
    <property type="entry name" value="Vaccinia Virus protein VP39"/>
    <property type="match status" value="1"/>
</dbReference>
<evidence type="ECO:0008006" key="4">
    <source>
        <dbReference type="Google" id="ProtNLM"/>
    </source>
</evidence>
<protein>
    <recommendedName>
        <fullName evidence="4">Methyltransferase domain-containing protein</fullName>
    </recommendedName>
</protein>
<dbReference type="EMBL" id="LT629690">
    <property type="protein sequence ID" value="SDF99865.1"/>
    <property type="molecule type" value="Genomic_DNA"/>
</dbReference>
<sequence>MIPVKRKRRKGPTPRHPFDLIHGTDTGNLIPGEDLETGHAHDRHITAYHGVAPSLFRKLMTRWQTFAQHPVEQTAFIDIGAGKGRAMLLASEMPFRRIVGVELHPALAAAARSNIEIWQSANDTPPMRLEEADVMRLRMPAGPCLLFLFNPFDMVLMDRLLDRLQNIFRDRPGELDLLYVNDEQRDLMRDYHKGFRELWRGRIHHSREDRVADKAIIEHDAGDMYVTTGYEDCGIWRLET</sequence>
<feature type="region of interest" description="Disordered" evidence="1">
    <location>
        <begin position="1"/>
        <end position="24"/>
    </location>
</feature>
<evidence type="ECO:0000313" key="2">
    <source>
        <dbReference type="EMBL" id="SDF99865.1"/>
    </source>
</evidence>
<accession>A0A1G7QMX9</accession>
<evidence type="ECO:0000313" key="3">
    <source>
        <dbReference type="Proteomes" id="UP000182427"/>
    </source>
</evidence>
<dbReference type="CDD" id="cd02440">
    <property type="entry name" value="AdoMet_MTases"/>
    <property type="match status" value="1"/>
</dbReference>